<evidence type="ECO:0000256" key="1">
    <source>
        <dbReference type="SAM" id="MobiDB-lite"/>
    </source>
</evidence>
<name>A0A5B7HST3_PORTR</name>
<evidence type="ECO:0000313" key="3">
    <source>
        <dbReference type="Proteomes" id="UP000324222"/>
    </source>
</evidence>
<evidence type="ECO:0000313" key="2">
    <source>
        <dbReference type="EMBL" id="MPC74382.1"/>
    </source>
</evidence>
<feature type="region of interest" description="Disordered" evidence="1">
    <location>
        <begin position="20"/>
        <end position="39"/>
    </location>
</feature>
<gene>
    <name evidence="2" type="ORF">E2C01_068740</name>
</gene>
<dbReference type="AlphaFoldDB" id="A0A5B7HST3"/>
<organism evidence="2 3">
    <name type="scientific">Portunus trituberculatus</name>
    <name type="common">Swimming crab</name>
    <name type="synonym">Neptunus trituberculatus</name>
    <dbReference type="NCBI Taxonomy" id="210409"/>
    <lineage>
        <taxon>Eukaryota</taxon>
        <taxon>Metazoa</taxon>
        <taxon>Ecdysozoa</taxon>
        <taxon>Arthropoda</taxon>
        <taxon>Crustacea</taxon>
        <taxon>Multicrustacea</taxon>
        <taxon>Malacostraca</taxon>
        <taxon>Eumalacostraca</taxon>
        <taxon>Eucarida</taxon>
        <taxon>Decapoda</taxon>
        <taxon>Pleocyemata</taxon>
        <taxon>Brachyura</taxon>
        <taxon>Eubrachyura</taxon>
        <taxon>Portunoidea</taxon>
        <taxon>Portunidae</taxon>
        <taxon>Portuninae</taxon>
        <taxon>Portunus</taxon>
    </lineage>
</organism>
<protein>
    <submittedName>
        <fullName evidence="2">Uncharacterized protein</fullName>
    </submittedName>
</protein>
<reference evidence="2 3" key="1">
    <citation type="submission" date="2019-05" db="EMBL/GenBank/DDBJ databases">
        <title>Another draft genome of Portunus trituberculatus and its Hox gene families provides insights of decapod evolution.</title>
        <authorList>
            <person name="Jeong J.-H."/>
            <person name="Song I."/>
            <person name="Kim S."/>
            <person name="Choi T."/>
            <person name="Kim D."/>
            <person name="Ryu S."/>
            <person name="Kim W."/>
        </authorList>
    </citation>
    <scope>NUCLEOTIDE SEQUENCE [LARGE SCALE GENOMIC DNA]</scope>
    <source>
        <tissue evidence="2">Muscle</tissue>
    </source>
</reference>
<dbReference type="EMBL" id="VSRR010038818">
    <property type="protein sequence ID" value="MPC74382.1"/>
    <property type="molecule type" value="Genomic_DNA"/>
</dbReference>
<sequence>MCRHCLCLALSRTRRPLEWSGKSSKAYVSPVGRGGRPLA</sequence>
<comment type="caution">
    <text evidence="2">The sequence shown here is derived from an EMBL/GenBank/DDBJ whole genome shotgun (WGS) entry which is preliminary data.</text>
</comment>
<accession>A0A5B7HST3</accession>
<dbReference type="Proteomes" id="UP000324222">
    <property type="component" value="Unassembled WGS sequence"/>
</dbReference>
<keyword evidence="3" id="KW-1185">Reference proteome</keyword>
<proteinExistence type="predicted"/>